<sequence>MAYPASIETELTRFVFFVMARPMKASGSVSGDMSGGLAVGRLHRRGVHHRHRRPRVRLLNHSIIFQLHQRVSYLHARKNIYKKENVKRRNDGYRFLNVYVLVLRFAEVVINFTLSHHNVAIATTKRFNGEGQFDQINTIPAAWKQHRSAGDCRRCCWEIHIHSSFHYLYC</sequence>
<evidence type="ECO:0000313" key="1">
    <source>
        <dbReference type="EMBL" id="PNX92987.1"/>
    </source>
</evidence>
<dbReference type="Proteomes" id="UP000236291">
    <property type="component" value="Unassembled WGS sequence"/>
</dbReference>
<protein>
    <submittedName>
        <fullName evidence="1">Uncharacterized protein</fullName>
    </submittedName>
</protein>
<comment type="caution">
    <text evidence="1">The sequence shown here is derived from an EMBL/GenBank/DDBJ whole genome shotgun (WGS) entry which is preliminary data.</text>
</comment>
<accession>A0A2K3MQD4</accession>
<reference evidence="1 3" key="1">
    <citation type="journal article" date="2014" name="Am. J. Bot.">
        <title>Genome assembly and annotation for red clover (Trifolium pratense; Fabaceae).</title>
        <authorList>
            <person name="Istvanek J."/>
            <person name="Jaros M."/>
            <person name="Krenek A."/>
            <person name="Repkova J."/>
        </authorList>
    </citation>
    <scope>NUCLEOTIDE SEQUENCE [LARGE SCALE GENOMIC DNA]</scope>
    <source>
        <strain evidence="3">cv. Tatra</strain>
        <tissue evidence="1">Young leaves</tissue>
    </source>
</reference>
<gene>
    <name evidence="1" type="ORF">L195_g016135</name>
    <name evidence="2" type="ORF">L195_g016138</name>
</gene>
<proteinExistence type="predicted"/>
<dbReference type="EMBL" id="ASHM01011088">
    <property type="protein sequence ID" value="PNX92987.1"/>
    <property type="molecule type" value="Genomic_DNA"/>
</dbReference>
<evidence type="ECO:0000313" key="3">
    <source>
        <dbReference type="Proteomes" id="UP000236291"/>
    </source>
</evidence>
<dbReference type="EMBL" id="ASHM01011089">
    <property type="protein sequence ID" value="PNX92990.1"/>
    <property type="molecule type" value="Genomic_DNA"/>
</dbReference>
<organism evidence="1 3">
    <name type="scientific">Trifolium pratense</name>
    <name type="common">Red clover</name>
    <dbReference type="NCBI Taxonomy" id="57577"/>
    <lineage>
        <taxon>Eukaryota</taxon>
        <taxon>Viridiplantae</taxon>
        <taxon>Streptophyta</taxon>
        <taxon>Embryophyta</taxon>
        <taxon>Tracheophyta</taxon>
        <taxon>Spermatophyta</taxon>
        <taxon>Magnoliopsida</taxon>
        <taxon>eudicotyledons</taxon>
        <taxon>Gunneridae</taxon>
        <taxon>Pentapetalae</taxon>
        <taxon>rosids</taxon>
        <taxon>fabids</taxon>
        <taxon>Fabales</taxon>
        <taxon>Fabaceae</taxon>
        <taxon>Papilionoideae</taxon>
        <taxon>50 kb inversion clade</taxon>
        <taxon>NPAAA clade</taxon>
        <taxon>Hologalegina</taxon>
        <taxon>IRL clade</taxon>
        <taxon>Trifolieae</taxon>
        <taxon>Trifolium</taxon>
    </lineage>
</organism>
<reference evidence="1 3" key="2">
    <citation type="journal article" date="2017" name="Front. Plant Sci.">
        <title>Gene Classification and Mining of Molecular Markers Useful in Red Clover (Trifolium pratense) Breeding.</title>
        <authorList>
            <person name="Istvanek J."/>
            <person name="Dluhosova J."/>
            <person name="Dluhos P."/>
            <person name="Patkova L."/>
            <person name="Nedelnik J."/>
            <person name="Repkova J."/>
        </authorList>
    </citation>
    <scope>NUCLEOTIDE SEQUENCE [LARGE SCALE GENOMIC DNA]</scope>
    <source>
        <strain evidence="3">cv. Tatra</strain>
        <tissue evidence="1">Young leaves</tissue>
    </source>
</reference>
<evidence type="ECO:0000313" key="2">
    <source>
        <dbReference type="EMBL" id="PNX92990.1"/>
    </source>
</evidence>
<dbReference type="AlphaFoldDB" id="A0A2K3MQD4"/>
<name>A0A2K3MQD4_TRIPR</name>